<sequence>MEISAIYSVLKGGEVRAAPVTINGTDISFRAEPVVHEYSVDELSERMPLVVVDVKGLGKENLDDKLLSKIKFRGSDVWFLTHIYNVEDVFDCFMGDIAKAMVPYHTTRTDYVMVEIHDVSENCIPVLFVVKGRVACRGGNTKDIRTSVDEIARIGFREIAVFDTDSSLMNEDWVSLKDRFRNIIPFVRSKESGIREIGFEMIISDYL</sequence>
<dbReference type="Proteomes" id="UP000030787">
    <property type="component" value="Chromosome"/>
</dbReference>
<evidence type="ECO:0000313" key="2">
    <source>
        <dbReference type="Proteomes" id="UP000030787"/>
    </source>
</evidence>
<accession>A0A0A7LB02</accession>
<protein>
    <submittedName>
        <fullName evidence="1">Uncharacterized protein</fullName>
    </submittedName>
</protein>
<evidence type="ECO:0000313" key="1">
    <source>
        <dbReference type="EMBL" id="AIZ56173.1"/>
    </source>
</evidence>
<dbReference type="KEGG" id="mear:Mpt1_c02730"/>
<gene>
    <name evidence="1" type="ORF">Mpt1_c02730</name>
</gene>
<name>A0A0A7LB02_9ARCH</name>
<dbReference type="EMBL" id="CP010070">
    <property type="protein sequence ID" value="AIZ56173.1"/>
    <property type="molecule type" value="Genomic_DNA"/>
</dbReference>
<dbReference type="RefSeq" id="WP_048111520.1">
    <property type="nucleotide sequence ID" value="NZ_CP010070.1"/>
</dbReference>
<dbReference type="GeneID" id="24817944"/>
<dbReference type="HOGENOM" id="CLU_1323967_0_0_2"/>
<reference evidence="1 2" key="1">
    <citation type="journal article" date="2014" name="Appl. Environ. Microbiol.">
        <title>Comparative Genome Analysis of 'Candidatus Methanoplasma termitum' Indicates a New Mode of Energy Metabolism in the Seventh Order of Methanogens.</title>
        <authorList>
            <person name="Lang K."/>
            <person name="Schuldes J."/>
            <person name="Klingl A."/>
            <person name="Poehlein A."/>
            <person name="Daniel R."/>
            <person name="Brune A."/>
        </authorList>
    </citation>
    <scope>NUCLEOTIDE SEQUENCE [LARGE SCALE GENOMIC DNA]</scope>
    <source>
        <strain evidence="2">Mpt1</strain>
    </source>
</reference>
<proteinExistence type="predicted"/>
<organism evidence="1 2">
    <name type="scientific">Candidatus Methanoplasma termitum</name>
    <dbReference type="NCBI Taxonomy" id="1577791"/>
    <lineage>
        <taxon>Archaea</taxon>
        <taxon>Methanobacteriati</taxon>
        <taxon>Thermoplasmatota</taxon>
        <taxon>Thermoplasmata</taxon>
        <taxon>Methanomassiliicoccales</taxon>
        <taxon>Methanomassiliicoccaceae</taxon>
        <taxon>Candidatus Methanoplasma</taxon>
    </lineage>
</organism>
<keyword evidence="2" id="KW-1185">Reference proteome</keyword>
<dbReference type="AlphaFoldDB" id="A0A0A7LB02"/>